<feature type="repeat" description="RCC1" evidence="1">
    <location>
        <begin position="228"/>
        <end position="288"/>
    </location>
</feature>
<feature type="repeat" description="RCC1" evidence="1">
    <location>
        <begin position="12"/>
        <end position="64"/>
    </location>
</feature>
<dbReference type="SUPFAM" id="SSF50985">
    <property type="entry name" value="RCC1/BLIP-II"/>
    <property type="match status" value="2"/>
</dbReference>
<dbReference type="AlphaFoldDB" id="A0A9P6NQ70"/>
<gene>
    <name evidence="2" type="ORF">CROQUDRAFT_654990</name>
</gene>
<proteinExistence type="predicted"/>
<dbReference type="InterPro" id="IPR051553">
    <property type="entry name" value="Ran_GTPase-activating"/>
</dbReference>
<dbReference type="PRINTS" id="PR00633">
    <property type="entry name" value="RCCNDNSATION"/>
</dbReference>
<dbReference type="Pfam" id="PF00415">
    <property type="entry name" value="RCC1"/>
    <property type="match status" value="2"/>
</dbReference>
<dbReference type="PROSITE" id="PS50012">
    <property type="entry name" value="RCC1_3"/>
    <property type="match status" value="2"/>
</dbReference>
<organism evidence="2 3">
    <name type="scientific">Cronartium quercuum f. sp. fusiforme G11</name>
    <dbReference type="NCBI Taxonomy" id="708437"/>
    <lineage>
        <taxon>Eukaryota</taxon>
        <taxon>Fungi</taxon>
        <taxon>Dikarya</taxon>
        <taxon>Basidiomycota</taxon>
        <taxon>Pucciniomycotina</taxon>
        <taxon>Pucciniomycetes</taxon>
        <taxon>Pucciniales</taxon>
        <taxon>Coleosporiaceae</taxon>
        <taxon>Cronartium</taxon>
    </lineage>
</organism>
<comment type="caution">
    <text evidence="2">The sequence shown here is derived from an EMBL/GenBank/DDBJ whole genome shotgun (WGS) entry which is preliminary data.</text>
</comment>
<name>A0A9P6NQ70_9BASI</name>
<protein>
    <recommendedName>
        <fullName evidence="4">RCC1/BLIP-II protein</fullName>
    </recommendedName>
</protein>
<dbReference type="PANTHER" id="PTHR45982">
    <property type="entry name" value="REGULATOR OF CHROMOSOME CONDENSATION"/>
    <property type="match status" value="1"/>
</dbReference>
<dbReference type="Proteomes" id="UP000886653">
    <property type="component" value="Unassembled WGS sequence"/>
</dbReference>
<sequence>MPTLTFNHFDSLELFAAGSNSNGQLGLGHTDDVDHFTLAYQSSNPTQILSFAAGGRHSLILIEKLSNSSVTSRTLLGSGDRSNHQLPSCVSCPRPTKGEARESTRFTEISYTELISSIQSIDSALRETLLTAYQPNQVGSSWETSFVVLSPFEKKSPRKDSSVVLTFGSTDFGLRGTCSSSFSISQPSLIDLKGDGRSVISITNLIAGPKHVVAVVYSRNLDSDETSVNLMGWGAARQGQLGDFKDTTQKPVKTLPPTQIPLPFDLPPNPDLVKIGVGKEHTVILCPGHICSLGSHKYAQNVIPGLGLEAQAIVVQCCWNTTFLLKQPLTQTSPTSRILIGFGNNSQAQLGSLDPNISVLEHDLGESGPVRLAVGSEHVLVSDRVDLVYGWGWNEHGNLGLPAPSKSPGPSKEARRVIWSATKGQKLESVFAGCATSFLCVRKSSS</sequence>
<dbReference type="InterPro" id="IPR009091">
    <property type="entry name" value="RCC1/BLIP-II"/>
</dbReference>
<dbReference type="InterPro" id="IPR000408">
    <property type="entry name" value="Reg_chr_condens"/>
</dbReference>
<reference evidence="2" key="1">
    <citation type="submission" date="2013-11" db="EMBL/GenBank/DDBJ databases">
        <title>Genome sequence of the fusiform rust pathogen reveals effectors for host alternation and coevolution with pine.</title>
        <authorList>
            <consortium name="DOE Joint Genome Institute"/>
            <person name="Smith K."/>
            <person name="Pendleton A."/>
            <person name="Kubisiak T."/>
            <person name="Anderson C."/>
            <person name="Salamov A."/>
            <person name="Aerts A."/>
            <person name="Riley R."/>
            <person name="Clum A."/>
            <person name="Lindquist E."/>
            <person name="Ence D."/>
            <person name="Campbell M."/>
            <person name="Kronenberg Z."/>
            <person name="Feau N."/>
            <person name="Dhillon B."/>
            <person name="Hamelin R."/>
            <person name="Burleigh J."/>
            <person name="Smith J."/>
            <person name="Yandell M."/>
            <person name="Nelson C."/>
            <person name="Grigoriev I."/>
            <person name="Davis J."/>
        </authorList>
    </citation>
    <scope>NUCLEOTIDE SEQUENCE</scope>
    <source>
        <strain evidence="2">G11</strain>
    </source>
</reference>
<evidence type="ECO:0008006" key="4">
    <source>
        <dbReference type="Google" id="ProtNLM"/>
    </source>
</evidence>
<evidence type="ECO:0000313" key="3">
    <source>
        <dbReference type="Proteomes" id="UP000886653"/>
    </source>
</evidence>
<evidence type="ECO:0000256" key="1">
    <source>
        <dbReference type="PROSITE-ProRule" id="PRU00235"/>
    </source>
</evidence>
<evidence type="ECO:0000313" key="2">
    <source>
        <dbReference type="EMBL" id="KAG0148292.1"/>
    </source>
</evidence>
<dbReference type="OrthoDB" id="5370059at2759"/>
<dbReference type="PANTHER" id="PTHR45982:SF1">
    <property type="entry name" value="REGULATOR OF CHROMOSOME CONDENSATION"/>
    <property type="match status" value="1"/>
</dbReference>
<accession>A0A9P6NQ70</accession>
<dbReference type="EMBL" id="MU167238">
    <property type="protein sequence ID" value="KAG0148292.1"/>
    <property type="molecule type" value="Genomic_DNA"/>
</dbReference>
<dbReference type="Gene3D" id="2.130.10.30">
    <property type="entry name" value="Regulator of chromosome condensation 1/beta-lactamase-inhibitor protein II"/>
    <property type="match status" value="2"/>
</dbReference>
<keyword evidence="3" id="KW-1185">Reference proteome</keyword>